<dbReference type="PROSITE" id="PS51257">
    <property type="entry name" value="PROKAR_LIPOPROTEIN"/>
    <property type="match status" value="1"/>
</dbReference>
<feature type="chain" id="PRO_5037569494" description="TonB C-terminal domain-containing protein" evidence="1">
    <location>
        <begin position="23"/>
        <end position="171"/>
    </location>
</feature>
<evidence type="ECO:0008006" key="4">
    <source>
        <dbReference type="Google" id="ProtNLM"/>
    </source>
</evidence>
<gene>
    <name evidence="2" type="ORF">GSY63_19445</name>
</gene>
<organism evidence="2 3">
    <name type="scientific">Mucilaginibacter agri</name>
    <dbReference type="NCBI Taxonomy" id="2695265"/>
    <lineage>
        <taxon>Bacteria</taxon>
        <taxon>Pseudomonadati</taxon>
        <taxon>Bacteroidota</taxon>
        <taxon>Sphingobacteriia</taxon>
        <taxon>Sphingobacteriales</taxon>
        <taxon>Sphingobacteriaceae</taxon>
        <taxon>Mucilaginibacter</taxon>
    </lineage>
</organism>
<dbReference type="AlphaFoldDB" id="A0A965ZKE7"/>
<dbReference type="RefSeq" id="WP_166587496.1">
    <property type="nucleotide sequence ID" value="NZ_WWEO01000044.1"/>
</dbReference>
<dbReference type="Proteomes" id="UP000638732">
    <property type="component" value="Unassembled WGS sequence"/>
</dbReference>
<dbReference type="Gene3D" id="3.30.1150.10">
    <property type="match status" value="1"/>
</dbReference>
<comment type="caution">
    <text evidence="2">The sequence shown here is derived from an EMBL/GenBank/DDBJ whole genome shotgun (WGS) entry which is preliminary data.</text>
</comment>
<reference evidence="2" key="2">
    <citation type="submission" date="2020-10" db="EMBL/GenBank/DDBJ databases">
        <title>Mucilaginibacter sp. nov., isolated from soil.</title>
        <authorList>
            <person name="Jeon C.O."/>
        </authorList>
    </citation>
    <scope>NUCLEOTIDE SEQUENCE</scope>
    <source>
        <strain evidence="2">R11</strain>
    </source>
</reference>
<keyword evidence="1" id="KW-0732">Signal</keyword>
<evidence type="ECO:0000313" key="3">
    <source>
        <dbReference type="Proteomes" id="UP000638732"/>
    </source>
</evidence>
<reference evidence="2" key="1">
    <citation type="submission" date="2020-01" db="EMBL/GenBank/DDBJ databases">
        <authorList>
            <person name="Seo Y.L."/>
        </authorList>
    </citation>
    <scope>NUCLEOTIDE SEQUENCE</scope>
    <source>
        <strain evidence="2">R11</strain>
    </source>
</reference>
<keyword evidence="3" id="KW-1185">Reference proteome</keyword>
<evidence type="ECO:0000313" key="2">
    <source>
        <dbReference type="EMBL" id="NCD71549.1"/>
    </source>
</evidence>
<sequence>MKILFTAILAFVLSFSLQFVSAQSCSRIEAHLVQNDTIGRYLAKTFSRIRQGKNTNFCISSTVFAQFKISADGKIVEVNYVEYDKRYPVFKEILAELIASTQGLWIPTTENGKPVESKMFVFPLIFEMGAGCKISPNNESNEAFMELFTNGKTVAPIDCVLLPPYRMFAAQ</sequence>
<evidence type="ECO:0000256" key="1">
    <source>
        <dbReference type="SAM" id="SignalP"/>
    </source>
</evidence>
<accession>A0A965ZKE7</accession>
<proteinExistence type="predicted"/>
<feature type="signal peptide" evidence="1">
    <location>
        <begin position="1"/>
        <end position="22"/>
    </location>
</feature>
<protein>
    <recommendedName>
        <fullName evidence="4">TonB C-terminal domain-containing protein</fullName>
    </recommendedName>
</protein>
<dbReference type="EMBL" id="WWEO01000044">
    <property type="protein sequence ID" value="NCD71549.1"/>
    <property type="molecule type" value="Genomic_DNA"/>
</dbReference>
<name>A0A965ZKE7_9SPHI</name>